<dbReference type="PANTHER" id="PTHR28037">
    <property type="entry name" value="ALCOHOL O-ACETYLTRANSFERASE 1-RELATED"/>
    <property type="match status" value="1"/>
</dbReference>
<dbReference type="Gene3D" id="3.30.559.10">
    <property type="entry name" value="Chloramphenicol acetyltransferase-like domain"/>
    <property type="match status" value="1"/>
</dbReference>
<dbReference type="RefSeq" id="WP_264792337.1">
    <property type="nucleotide sequence ID" value="NZ_AP026867.1"/>
</dbReference>
<dbReference type="GO" id="GO:0003824">
    <property type="term" value="F:catalytic activity"/>
    <property type="evidence" value="ECO:0007669"/>
    <property type="project" value="InterPro"/>
</dbReference>
<dbReference type="InterPro" id="IPR001242">
    <property type="entry name" value="Condensation_dom"/>
</dbReference>
<dbReference type="AlphaFoldDB" id="A0A915YDP9"/>
<dbReference type="EMBL" id="AP026867">
    <property type="protein sequence ID" value="BDS11131.1"/>
    <property type="molecule type" value="Genomic_DNA"/>
</dbReference>
<dbReference type="SUPFAM" id="SSF52777">
    <property type="entry name" value="CoA-dependent acyltransferases"/>
    <property type="match status" value="2"/>
</dbReference>
<reference evidence="2" key="1">
    <citation type="submission" date="2022-09" db="EMBL/GenBank/DDBJ databases">
        <title>Aureispira anguillicida sp. nov., isolated from Leptocephalus of Japanese eel Anguilla japonica.</title>
        <authorList>
            <person name="Yuasa K."/>
            <person name="Mekata T."/>
            <person name="Ikunari K."/>
        </authorList>
    </citation>
    <scope>NUCLEOTIDE SEQUENCE</scope>
    <source>
        <strain evidence="2">EL160426</strain>
    </source>
</reference>
<evidence type="ECO:0000313" key="3">
    <source>
        <dbReference type="Proteomes" id="UP001060919"/>
    </source>
</evidence>
<accession>A0A915YDP9</accession>
<gene>
    <name evidence="2" type="ORF">AsAng_0018420</name>
</gene>
<dbReference type="Proteomes" id="UP001060919">
    <property type="component" value="Chromosome"/>
</dbReference>
<dbReference type="KEGG" id="aup:AsAng_0018420"/>
<keyword evidence="3" id="KW-1185">Reference proteome</keyword>
<dbReference type="Gene3D" id="3.30.559.30">
    <property type="entry name" value="Nonribosomal peptide synthetase, condensation domain"/>
    <property type="match status" value="1"/>
</dbReference>
<feature type="domain" description="Condensation" evidence="1">
    <location>
        <begin position="30"/>
        <end position="432"/>
    </location>
</feature>
<protein>
    <submittedName>
        <fullName evidence="2">Condensation domain-containing protein</fullName>
    </submittedName>
</protein>
<dbReference type="Pfam" id="PF00668">
    <property type="entry name" value="Condensation"/>
    <property type="match status" value="1"/>
</dbReference>
<organism evidence="2 3">
    <name type="scientific">Aureispira anguillae</name>
    <dbReference type="NCBI Taxonomy" id="2864201"/>
    <lineage>
        <taxon>Bacteria</taxon>
        <taxon>Pseudomonadati</taxon>
        <taxon>Bacteroidota</taxon>
        <taxon>Saprospiria</taxon>
        <taxon>Saprospirales</taxon>
        <taxon>Saprospiraceae</taxon>
        <taxon>Aureispira</taxon>
    </lineage>
</organism>
<proteinExistence type="predicted"/>
<dbReference type="InterPro" id="IPR052058">
    <property type="entry name" value="Alcohol_O-acetyltransferase"/>
</dbReference>
<evidence type="ECO:0000313" key="2">
    <source>
        <dbReference type="EMBL" id="BDS11131.1"/>
    </source>
</evidence>
<name>A0A915YDP9_9BACT</name>
<evidence type="ECO:0000259" key="1">
    <source>
        <dbReference type="Pfam" id="PF00668"/>
    </source>
</evidence>
<dbReference type="PANTHER" id="PTHR28037:SF1">
    <property type="entry name" value="ALCOHOL O-ACETYLTRANSFERASE 1-RELATED"/>
    <property type="match status" value="1"/>
</dbReference>
<dbReference type="InterPro" id="IPR023213">
    <property type="entry name" value="CAT-like_dom_sf"/>
</dbReference>
<sequence>MKIKLSGILRFFISSPNTNIVTGVALNAIVSKEAIEQALNKVAQQHCFLRMVPIIDENNDAYLLLKPDLTILVKEYQDVAYDVLAHQELQVVHQLNQKPLIHFVLNQREAHTDLMVVANHAICDGMSLNNLLKHIIQVLNGQELPPIPDYQPIEALAPALQDSWSQNMLIKLVNKLWQKKDLILTQPMINQVYKNYWDNRATKVLIEDFSSEMTTAIIAHCKTKPYSVNTFLGTLFLYARQAAEVYKKPTIKNFMITANLRPKLLKDTKQAMGCYVNSIKLDLPKHYEQPIEVYAQALQQKVSEWFDSMEPLSLLTLLDIKASVMDAANLNKYGLRKDWLIQKLIKQFDLTKVNTELILTNYGVMQPNISGSYQIAHYLPVVVSSAMTIEKYISIYTYKGQLRIGICYDAKVISESDMKQYVQTFKRLLKKQLSIKQLQLQS</sequence>